<dbReference type="AlphaFoldDB" id="A0A835Y8W8"/>
<feature type="compositionally biased region" description="Acidic residues" evidence="1">
    <location>
        <begin position="727"/>
        <end position="736"/>
    </location>
</feature>
<feature type="compositionally biased region" description="Basic residues" evidence="1">
    <location>
        <begin position="625"/>
        <end position="634"/>
    </location>
</feature>
<accession>A0A835Y8W8</accession>
<organism evidence="2 3">
    <name type="scientific">Edaphochlamys debaryana</name>
    <dbReference type="NCBI Taxonomy" id="47281"/>
    <lineage>
        <taxon>Eukaryota</taxon>
        <taxon>Viridiplantae</taxon>
        <taxon>Chlorophyta</taxon>
        <taxon>core chlorophytes</taxon>
        <taxon>Chlorophyceae</taxon>
        <taxon>CS clade</taxon>
        <taxon>Chlamydomonadales</taxon>
        <taxon>Chlamydomonadales incertae sedis</taxon>
        <taxon>Edaphochlamys</taxon>
    </lineage>
</organism>
<keyword evidence="3" id="KW-1185">Reference proteome</keyword>
<name>A0A835Y8W8_9CHLO</name>
<dbReference type="EMBL" id="JAEHOE010000015">
    <property type="protein sequence ID" value="KAG2497167.1"/>
    <property type="molecule type" value="Genomic_DNA"/>
</dbReference>
<gene>
    <name evidence="2" type="ORF">HYH03_004757</name>
</gene>
<feature type="compositionally biased region" description="Low complexity" evidence="1">
    <location>
        <begin position="244"/>
        <end position="256"/>
    </location>
</feature>
<feature type="compositionally biased region" description="Polar residues" evidence="1">
    <location>
        <begin position="491"/>
        <end position="504"/>
    </location>
</feature>
<evidence type="ECO:0000256" key="1">
    <source>
        <dbReference type="SAM" id="MobiDB-lite"/>
    </source>
</evidence>
<proteinExistence type="predicted"/>
<feature type="region of interest" description="Disordered" evidence="1">
    <location>
        <begin position="455"/>
        <end position="541"/>
    </location>
</feature>
<sequence>MEVGQHVSADALLPVPEVLGALLVTQREAYSLAATKAALERVADSAAIRDASHLHFTGAYVGLVLGEPVSGQTTVVVRGLHSVDLSRQLVHVDGGSEAHPLAAVLPGPPTTQQWREACRELAGRLLRGEAEHVTAAELRSVCERLAVLQRCAAELPAPGQPVDAARRKALEAVLAACEMDEPTWELWCRNLRKWRWDAERAAELAATGGLFEPGSGPSNESRVPRRPCEQQQCSVPAAQGRQEASNAATAASDTGAAKRMRVAGGGMAGKGWTWEPPAKLRRIVTSGPHNAGGTSSASAGAVNLVQKALPLSGAYVAVKPPWLDKLRAAAGSASPTAAAREGPSSSADAAFMAARSETAPWEPGPRPSSAGYITAPEPSSVVVDAWARRVHLLLLAQPDRAMRWKDVASRPGLEPPSHVQLDGRTAPTFLQTFGHLWRVSGSQWSEIMLVAAPPPPRLSSPPPQPPPWLAHLQQTSPAAPGAPDKSHPKSRQPSSTVQSGQRQPALSGVAPKQPQAQSKGAGGGGACPESGKAGTKPRPSDPCLEAWAEAVYRHLLTQPDHTAEARSLPKLGLGLPAGLQTNLKLNHVLSGQSFRNLWALWAPGPGRPLSVTALPGALEPWLAARRKQGRKRQPKQAAGGPKPAPATTLAEAGCGGPGPDRPESAGGRGLGAGTAEAAGAEAGAEEVEEGEAQPPPHAEHWSSDEEGEARSPHAWPRALDGDTGEAGVEEEEEEEGEARSTPGSEEQAGPPARGTHQRAPAHLAKQPRGSADLNELNVV</sequence>
<feature type="region of interest" description="Disordered" evidence="1">
    <location>
        <begin position="625"/>
        <end position="779"/>
    </location>
</feature>
<feature type="compositionally biased region" description="Pro residues" evidence="1">
    <location>
        <begin position="455"/>
        <end position="468"/>
    </location>
</feature>
<protein>
    <submittedName>
        <fullName evidence="2">Uncharacterized protein</fullName>
    </submittedName>
</protein>
<reference evidence="2" key="1">
    <citation type="journal article" date="2020" name="bioRxiv">
        <title>Comparative genomics of Chlamydomonas.</title>
        <authorList>
            <person name="Craig R.J."/>
            <person name="Hasan A.R."/>
            <person name="Ness R.W."/>
            <person name="Keightley P.D."/>
        </authorList>
    </citation>
    <scope>NUCLEOTIDE SEQUENCE</scope>
    <source>
        <strain evidence="2">CCAP 11/70</strain>
    </source>
</reference>
<evidence type="ECO:0000313" key="3">
    <source>
        <dbReference type="Proteomes" id="UP000612055"/>
    </source>
</evidence>
<comment type="caution">
    <text evidence="2">The sequence shown here is derived from an EMBL/GenBank/DDBJ whole genome shotgun (WGS) entry which is preliminary data.</text>
</comment>
<feature type="compositionally biased region" description="Basic and acidic residues" evidence="1">
    <location>
        <begin position="697"/>
        <end position="711"/>
    </location>
</feature>
<feature type="region of interest" description="Disordered" evidence="1">
    <location>
        <begin position="235"/>
        <end position="256"/>
    </location>
</feature>
<evidence type="ECO:0000313" key="2">
    <source>
        <dbReference type="EMBL" id="KAG2497167.1"/>
    </source>
</evidence>
<feature type="compositionally biased region" description="Low complexity" evidence="1">
    <location>
        <begin position="673"/>
        <end position="682"/>
    </location>
</feature>
<dbReference type="Proteomes" id="UP000612055">
    <property type="component" value="Unassembled WGS sequence"/>
</dbReference>